<dbReference type="AlphaFoldDB" id="A0AAW1Q763"/>
<protein>
    <submittedName>
        <fullName evidence="1">Uncharacterized protein</fullName>
    </submittedName>
</protein>
<dbReference type="EMBL" id="JALJOS010000091">
    <property type="protein sequence ID" value="KAK9816154.1"/>
    <property type="molecule type" value="Genomic_DNA"/>
</dbReference>
<reference evidence="1 2" key="1">
    <citation type="journal article" date="2024" name="Nat. Commun.">
        <title>Phylogenomics reveals the evolutionary origins of lichenization in chlorophyte algae.</title>
        <authorList>
            <person name="Puginier C."/>
            <person name="Libourel C."/>
            <person name="Otte J."/>
            <person name="Skaloud P."/>
            <person name="Haon M."/>
            <person name="Grisel S."/>
            <person name="Petersen M."/>
            <person name="Berrin J.G."/>
            <person name="Delaux P.M."/>
            <person name="Dal Grande F."/>
            <person name="Keller J."/>
        </authorList>
    </citation>
    <scope>NUCLEOTIDE SEQUENCE [LARGE SCALE GENOMIC DNA]</scope>
    <source>
        <strain evidence="1 2">SAG 2145</strain>
    </source>
</reference>
<comment type="caution">
    <text evidence="1">The sequence shown here is derived from an EMBL/GenBank/DDBJ whole genome shotgun (WGS) entry which is preliminary data.</text>
</comment>
<accession>A0AAW1Q763</accession>
<evidence type="ECO:0000313" key="1">
    <source>
        <dbReference type="EMBL" id="KAK9816154.1"/>
    </source>
</evidence>
<proteinExistence type="predicted"/>
<organism evidence="1 2">
    <name type="scientific">Apatococcus lobatus</name>
    <dbReference type="NCBI Taxonomy" id="904363"/>
    <lineage>
        <taxon>Eukaryota</taxon>
        <taxon>Viridiplantae</taxon>
        <taxon>Chlorophyta</taxon>
        <taxon>core chlorophytes</taxon>
        <taxon>Trebouxiophyceae</taxon>
        <taxon>Chlorellales</taxon>
        <taxon>Chlorellaceae</taxon>
        <taxon>Apatococcus</taxon>
    </lineage>
</organism>
<evidence type="ECO:0000313" key="2">
    <source>
        <dbReference type="Proteomes" id="UP001438707"/>
    </source>
</evidence>
<dbReference type="Proteomes" id="UP001438707">
    <property type="component" value="Unassembled WGS sequence"/>
</dbReference>
<sequence>MEECYSRLPVELQQKIMRKAVARMSMDQRLAIGLSPGRLRVPTHIVAKMKELRGPFQLWHSDRMGYLGSTIALGIKHPLYDARRDPVVFFSSLIAILTTRKNADGSWQRVVVYWNDAGPMAAPQTVALETLLINLDGCDADVKKNIAILLKAAEIAQIKGGIFNLRDAKLVAAAFDKFVPENVSTIAPAAPTEGT</sequence>
<name>A0AAW1Q763_9CHLO</name>
<gene>
    <name evidence="1" type="ORF">WJX74_009044</name>
</gene>
<keyword evidence="2" id="KW-1185">Reference proteome</keyword>